<evidence type="ECO:0000259" key="1">
    <source>
        <dbReference type="PROSITE" id="PS50943"/>
    </source>
</evidence>
<dbReference type="SMART" id="SM00530">
    <property type="entry name" value="HTH_XRE"/>
    <property type="match status" value="1"/>
</dbReference>
<protein>
    <submittedName>
        <fullName evidence="2">Transcriptional regulator, Cro/CI family</fullName>
    </submittedName>
</protein>
<dbReference type="CDD" id="cd00093">
    <property type="entry name" value="HTH_XRE"/>
    <property type="match status" value="1"/>
</dbReference>
<dbReference type="InterPro" id="IPR040799">
    <property type="entry name" value="ComR_TPR"/>
</dbReference>
<evidence type="ECO:0000313" key="3">
    <source>
        <dbReference type="Proteomes" id="UP000001039"/>
    </source>
</evidence>
<proteinExistence type="predicted"/>
<dbReference type="AlphaFoldDB" id="A0A0H3BWE4"/>
<dbReference type="Pfam" id="PF18710">
    <property type="entry name" value="ComR_TPR"/>
    <property type="match status" value="1"/>
</dbReference>
<name>A0A0H3BWE4_STRPZ</name>
<dbReference type="InterPro" id="IPR010982">
    <property type="entry name" value="Lambda_DNA-bd_dom_sf"/>
</dbReference>
<dbReference type="HOGENOM" id="CLU_078793_0_0_9"/>
<accession>A0A0H3BWE4</accession>
<organism evidence="2 3">
    <name type="scientific">Streptococcus pyogenes serotype M49 (strain NZ131)</name>
    <dbReference type="NCBI Taxonomy" id="471876"/>
    <lineage>
        <taxon>Bacteria</taxon>
        <taxon>Bacillati</taxon>
        <taxon>Bacillota</taxon>
        <taxon>Bacilli</taxon>
        <taxon>Lactobacillales</taxon>
        <taxon>Streptococcaceae</taxon>
        <taxon>Streptococcus</taxon>
    </lineage>
</organism>
<sequence>MLEHFGGKVKVLRLEKRISREDLCGDESELSVRQLARIELGQSIPSLSKVIFIAKALNVSVGYLTDGADLELPKRYKELKYLILRTPTYMDDGKLQVREEQFDEIFEDYYDKLPEEEKIIIDCLQATLDTLLSENTNFGIDLLQEYFNQIKTKVRFRQNDLILLELYLAYLDIEGMDGQYSDKIFYDSLLDNLSEQFEQFELDELDELFIVNKIIIDISSLSLKNNRLDNLEKAIEMSQKIMAKIQDWNRMPILKLIEWKYFLIKQKDIIKAEQSFMKACLFAQMTADQYLENKLIQEWEKDVKSY</sequence>
<dbReference type="EMBL" id="CP000829">
    <property type="protein sequence ID" value="ACI60395.1"/>
    <property type="molecule type" value="Genomic_DNA"/>
</dbReference>
<gene>
    <name evidence="2" type="ordered locus">Spy49_0032</name>
</gene>
<feature type="domain" description="HTH cro/C1-type" evidence="1">
    <location>
        <begin position="9"/>
        <end position="64"/>
    </location>
</feature>
<dbReference type="Gene3D" id="1.10.260.40">
    <property type="entry name" value="lambda repressor-like DNA-binding domains"/>
    <property type="match status" value="1"/>
</dbReference>
<dbReference type="Pfam" id="PF01381">
    <property type="entry name" value="HTH_3"/>
    <property type="match status" value="1"/>
</dbReference>
<dbReference type="SUPFAM" id="SSF47413">
    <property type="entry name" value="lambda repressor-like DNA-binding domains"/>
    <property type="match status" value="1"/>
</dbReference>
<dbReference type="PROSITE" id="PS50943">
    <property type="entry name" value="HTH_CROC1"/>
    <property type="match status" value="1"/>
</dbReference>
<dbReference type="KEGG" id="soz:Spy49_0032"/>
<dbReference type="Proteomes" id="UP000001039">
    <property type="component" value="Chromosome"/>
</dbReference>
<dbReference type="GO" id="GO:0003677">
    <property type="term" value="F:DNA binding"/>
    <property type="evidence" value="ECO:0007669"/>
    <property type="project" value="InterPro"/>
</dbReference>
<reference evidence="2 3" key="1">
    <citation type="journal article" date="2008" name="J. Bacteriol.">
        <title>Genome sequence of a nephritogenic and highly transformable M49 strain of Streptococcus pyogenes.</title>
        <authorList>
            <person name="McShan W.M."/>
            <person name="Ferretti J.J."/>
            <person name="Karasawa T."/>
            <person name="Suvorov A.N."/>
            <person name="Lin S."/>
            <person name="Qin B."/>
            <person name="Jia H."/>
            <person name="Kenton S."/>
            <person name="Najar F."/>
            <person name="Wu H."/>
            <person name="Scott J."/>
            <person name="Roe B.A."/>
            <person name="Savic D.J."/>
        </authorList>
    </citation>
    <scope>NUCLEOTIDE SEQUENCE [LARGE SCALE GENOMIC DNA]</scope>
    <source>
        <strain evidence="2 3">NZ131</strain>
    </source>
</reference>
<evidence type="ECO:0000313" key="2">
    <source>
        <dbReference type="EMBL" id="ACI60395.1"/>
    </source>
</evidence>
<dbReference type="InterPro" id="IPR001387">
    <property type="entry name" value="Cro/C1-type_HTH"/>
</dbReference>